<protein>
    <submittedName>
        <fullName evidence="2">Uncharacterized protein</fullName>
    </submittedName>
</protein>
<proteinExistence type="predicted"/>
<evidence type="ECO:0000313" key="2">
    <source>
        <dbReference type="WBParaSite" id="PSAMB.scaffold2669size21925.g18800.t1"/>
    </source>
</evidence>
<dbReference type="Proteomes" id="UP000887566">
    <property type="component" value="Unplaced"/>
</dbReference>
<accession>A0A914VYN6</accession>
<name>A0A914VYN6_9BILA</name>
<dbReference type="Gene3D" id="2.10.90.10">
    <property type="entry name" value="Cystine-knot cytokines"/>
    <property type="match status" value="1"/>
</dbReference>
<reference evidence="2" key="1">
    <citation type="submission" date="2022-11" db="UniProtKB">
        <authorList>
            <consortium name="WormBaseParasite"/>
        </authorList>
    </citation>
    <scope>IDENTIFICATION</scope>
</reference>
<dbReference type="WBParaSite" id="PSAMB.scaffold2669size21925.g18800.t1">
    <property type="protein sequence ID" value="PSAMB.scaffold2669size21925.g18800.t1"/>
    <property type="gene ID" value="PSAMB.scaffold2669size21925.g18800"/>
</dbReference>
<dbReference type="AlphaFoldDB" id="A0A914VYN6"/>
<evidence type="ECO:0000313" key="1">
    <source>
        <dbReference type="Proteomes" id="UP000887566"/>
    </source>
</evidence>
<sequence length="179" mass="20451">MCCLLQLSNAIFVVPNFNPFLLNREPSTIDNYQKNYRTMKRTYEELPLREEKRRAAESLSGGMDVCSTRMNKNYAPDRALERNGSVVEVEQVPGKPFIVPFAECQSEYSDCQGINDAEFTSLCETMKQWQSAYVRELGSSGPFRLGTIQVHLGCQCKLFPKTGNRHEWNLRSTQSPLLL</sequence>
<organism evidence="1 2">
    <name type="scientific">Plectus sambesii</name>
    <dbReference type="NCBI Taxonomy" id="2011161"/>
    <lineage>
        <taxon>Eukaryota</taxon>
        <taxon>Metazoa</taxon>
        <taxon>Ecdysozoa</taxon>
        <taxon>Nematoda</taxon>
        <taxon>Chromadorea</taxon>
        <taxon>Plectida</taxon>
        <taxon>Plectina</taxon>
        <taxon>Plectoidea</taxon>
        <taxon>Plectidae</taxon>
        <taxon>Plectus</taxon>
    </lineage>
</organism>
<dbReference type="SUPFAM" id="SSF57501">
    <property type="entry name" value="Cystine-knot cytokines"/>
    <property type="match status" value="1"/>
</dbReference>
<keyword evidence="1" id="KW-1185">Reference proteome</keyword>
<dbReference type="InterPro" id="IPR029034">
    <property type="entry name" value="Cystine-knot_cytokine"/>
</dbReference>